<sequence length="62" mass="6983">MNQIRKYFAGLLFALSILYMFFPSLGKRGLFENATNVEIGISALILVATAIILYLMPDEKKN</sequence>
<feature type="transmembrane region" description="Helical" evidence="1">
    <location>
        <begin position="7"/>
        <end position="25"/>
    </location>
</feature>
<keyword evidence="1" id="KW-0472">Membrane</keyword>
<dbReference type="Proteomes" id="UP000177039">
    <property type="component" value="Unassembled WGS sequence"/>
</dbReference>
<proteinExistence type="predicted"/>
<evidence type="ECO:0000256" key="1">
    <source>
        <dbReference type="SAM" id="Phobius"/>
    </source>
</evidence>
<protein>
    <submittedName>
        <fullName evidence="2">Uncharacterized protein</fullName>
    </submittedName>
</protein>
<reference evidence="2 3" key="1">
    <citation type="journal article" date="2016" name="Nat. Commun.">
        <title>Thousands of microbial genomes shed light on interconnected biogeochemical processes in an aquifer system.</title>
        <authorList>
            <person name="Anantharaman K."/>
            <person name="Brown C.T."/>
            <person name="Hug L.A."/>
            <person name="Sharon I."/>
            <person name="Castelle C.J."/>
            <person name="Probst A.J."/>
            <person name="Thomas B.C."/>
            <person name="Singh A."/>
            <person name="Wilkins M.J."/>
            <person name="Karaoz U."/>
            <person name="Brodie E.L."/>
            <person name="Williams K.H."/>
            <person name="Hubbard S.S."/>
            <person name="Banfield J.F."/>
        </authorList>
    </citation>
    <scope>NUCLEOTIDE SEQUENCE [LARGE SCALE GENOMIC DNA]</scope>
</reference>
<feature type="transmembrane region" description="Helical" evidence="1">
    <location>
        <begin position="37"/>
        <end position="56"/>
    </location>
</feature>
<dbReference type="AlphaFoldDB" id="A0A1F5H2L9"/>
<name>A0A1F5H2L9_9BACT</name>
<evidence type="ECO:0000313" key="3">
    <source>
        <dbReference type="Proteomes" id="UP000177039"/>
    </source>
</evidence>
<organism evidence="2 3">
    <name type="scientific">Candidatus Curtissbacteria bacterium RIFCSPLOWO2_01_FULL_42_50</name>
    <dbReference type="NCBI Taxonomy" id="1797730"/>
    <lineage>
        <taxon>Bacteria</taxon>
        <taxon>Candidatus Curtissiibacteriota</taxon>
    </lineage>
</organism>
<gene>
    <name evidence="2" type="ORF">A3B54_00665</name>
</gene>
<keyword evidence="1" id="KW-1133">Transmembrane helix</keyword>
<dbReference type="EMBL" id="MFBT01000038">
    <property type="protein sequence ID" value="OGD98351.1"/>
    <property type="molecule type" value="Genomic_DNA"/>
</dbReference>
<comment type="caution">
    <text evidence="2">The sequence shown here is derived from an EMBL/GenBank/DDBJ whole genome shotgun (WGS) entry which is preliminary data.</text>
</comment>
<evidence type="ECO:0000313" key="2">
    <source>
        <dbReference type="EMBL" id="OGD98351.1"/>
    </source>
</evidence>
<accession>A0A1F5H2L9</accession>
<keyword evidence="1" id="KW-0812">Transmembrane</keyword>